<comment type="similarity">
    <text evidence="2 7">Belongs to the FPP/GGPP synthase family.</text>
</comment>
<dbReference type="GO" id="GO:0004311">
    <property type="term" value="F:geranylgeranyl diphosphate synthase activity"/>
    <property type="evidence" value="ECO:0007669"/>
    <property type="project" value="UniProtKB-EC"/>
</dbReference>
<name>A9KFV3_COXBN</name>
<dbReference type="GO" id="GO:0046872">
    <property type="term" value="F:metal ion binding"/>
    <property type="evidence" value="ECO:0007669"/>
    <property type="project" value="UniProtKB-KW"/>
</dbReference>
<dbReference type="EC" id="2.5.1.29" evidence="8"/>
<comment type="cofactor">
    <cofactor evidence="1">
        <name>Mg(2+)</name>
        <dbReference type="ChEBI" id="CHEBI:18420"/>
    </cofactor>
</comment>
<dbReference type="InterPro" id="IPR000092">
    <property type="entry name" value="Polyprenyl_synt"/>
</dbReference>
<dbReference type="InterPro" id="IPR033749">
    <property type="entry name" value="Polyprenyl_synt_CS"/>
</dbReference>
<dbReference type="InterPro" id="IPR008949">
    <property type="entry name" value="Isoprenoid_synthase_dom_sf"/>
</dbReference>
<dbReference type="SFLD" id="SFLDG01017">
    <property type="entry name" value="Polyprenyl_Transferase_Like"/>
    <property type="match status" value="1"/>
</dbReference>
<dbReference type="GO" id="GO:0016114">
    <property type="term" value="P:terpenoid biosynthetic process"/>
    <property type="evidence" value="ECO:0007669"/>
    <property type="project" value="UniProtKB-ARBA"/>
</dbReference>
<evidence type="ECO:0000256" key="4">
    <source>
        <dbReference type="ARBA" id="ARBA00022723"/>
    </source>
</evidence>
<dbReference type="Proteomes" id="UP000008555">
    <property type="component" value="Chromosome"/>
</dbReference>
<keyword evidence="5" id="KW-0460">Magnesium</keyword>
<evidence type="ECO:0000256" key="1">
    <source>
        <dbReference type="ARBA" id="ARBA00001946"/>
    </source>
</evidence>
<dbReference type="PANTHER" id="PTHR43281:SF1">
    <property type="entry name" value="FARNESYL DIPHOSPHATE SYNTHASE"/>
    <property type="match status" value="1"/>
</dbReference>
<organism evidence="8 9">
    <name type="scientific">Coxiella burnetii (strain Dugway 5J108-111)</name>
    <dbReference type="NCBI Taxonomy" id="434922"/>
    <lineage>
        <taxon>Bacteria</taxon>
        <taxon>Pseudomonadati</taxon>
        <taxon>Pseudomonadota</taxon>
        <taxon>Gammaproteobacteria</taxon>
        <taxon>Legionellales</taxon>
        <taxon>Coxiellaceae</taxon>
        <taxon>Coxiella</taxon>
    </lineage>
</organism>
<proteinExistence type="inferred from homology"/>
<evidence type="ECO:0000256" key="5">
    <source>
        <dbReference type="ARBA" id="ARBA00022842"/>
    </source>
</evidence>
<dbReference type="CDD" id="cd00685">
    <property type="entry name" value="Trans_IPPS_HT"/>
    <property type="match status" value="1"/>
</dbReference>
<dbReference type="PANTHER" id="PTHR43281">
    <property type="entry name" value="FARNESYL DIPHOSPHATE SYNTHASE"/>
    <property type="match status" value="1"/>
</dbReference>
<dbReference type="GO" id="GO:0004161">
    <property type="term" value="F:dimethylallyltranstransferase activity"/>
    <property type="evidence" value="ECO:0007669"/>
    <property type="project" value="UniProtKB-EC"/>
</dbReference>
<dbReference type="SFLD" id="SFLDS00005">
    <property type="entry name" value="Isoprenoid_Synthase_Type_I"/>
    <property type="match status" value="1"/>
</dbReference>
<sequence>MNVITIYQERINHKLGSILPDIRQTPQRLHEAMTYAVMSGGKRIRPLFTYATGFSFEVDPAQIDNAACAIELMHCYSLVHDDLPAMDDDDFRRGKPSCHKAFDEATAILTGDALQCLAFEVLARDNNTRLINVLANACGSLGMAGGQQLDLEFKNKEATPEQIEIVHRLKTGALFSTAIELGALAAGCLDEKRLQKLRKLGATVGLIFQWQDDLADQTVEDEKIPLINRIGVLFNQVEKLLNELEGNNSFLQELIHFLKSSITAVIQ</sequence>
<evidence type="ECO:0000256" key="7">
    <source>
        <dbReference type="RuleBase" id="RU004466"/>
    </source>
</evidence>
<dbReference type="EC" id="2.5.1.1" evidence="8"/>
<accession>A9KFV3</accession>
<dbReference type="SUPFAM" id="SSF48576">
    <property type="entry name" value="Terpenoid synthases"/>
    <property type="match status" value="1"/>
</dbReference>
<evidence type="ECO:0000256" key="6">
    <source>
        <dbReference type="ARBA" id="ARBA00023229"/>
    </source>
</evidence>
<dbReference type="Pfam" id="PF00348">
    <property type="entry name" value="polyprenyl_synt"/>
    <property type="match status" value="1"/>
</dbReference>
<keyword evidence="6" id="KW-0414">Isoprene biosynthesis</keyword>
<dbReference type="GO" id="GO:0008654">
    <property type="term" value="P:phospholipid biosynthetic process"/>
    <property type="evidence" value="ECO:0007669"/>
    <property type="project" value="UniProtKB-ARBA"/>
</dbReference>
<evidence type="ECO:0000256" key="3">
    <source>
        <dbReference type="ARBA" id="ARBA00022679"/>
    </source>
</evidence>
<dbReference type="EMBL" id="CP000733">
    <property type="protein sequence ID" value="ABS77795.1"/>
    <property type="molecule type" value="Genomic_DNA"/>
</dbReference>
<dbReference type="EC" id="2.5.1.10" evidence="8"/>
<evidence type="ECO:0000256" key="2">
    <source>
        <dbReference type="ARBA" id="ARBA00006706"/>
    </source>
</evidence>
<keyword evidence="3 7" id="KW-0808">Transferase</keyword>
<dbReference type="PROSITE" id="PS00723">
    <property type="entry name" value="POLYPRENYL_SYNTHASE_1"/>
    <property type="match status" value="1"/>
</dbReference>
<dbReference type="AlphaFoldDB" id="A9KFV3"/>
<dbReference type="RefSeq" id="WP_011997042.1">
    <property type="nucleotide sequence ID" value="NC_009727.1"/>
</dbReference>
<dbReference type="KEGG" id="cbd:CBUD_1339"/>
<gene>
    <name evidence="8" type="ordered locus">CBUD_1339</name>
</gene>
<evidence type="ECO:0000313" key="8">
    <source>
        <dbReference type="EMBL" id="ABS77795.1"/>
    </source>
</evidence>
<keyword evidence="4" id="KW-0479">Metal-binding</keyword>
<reference evidence="8 9" key="1">
    <citation type="journal article" date="2009" name="Infect. Immun.">
        <title>Comparative genomics reveal extensive transposon-mediated genomic plasticity and diversity among potential effector proteins within the genus Coxiella.</title>
        <authorList>
            <person name="Beare P.A."/>
            <person name="Unsworth N."/>
            <person name="Andoh M."/>
            <person name="Voth D.E."/>
            <person name="Omsland A."/>
            <person name="Gilk S.D."/>
            <person name="Williams K.P."/>
            <person name="Sobral B.W."/>
            <person name="Kupko J.J.III."/>
            <person name="Porcella S.F."/>
            <person name="Samuel J.E."/>
            <person name="Heinzen R.A."/>
        </authorList>
    </citation>
    <scope>NUCLEOTIDE SEQUENCE [LARGE SCALE GENOMIC DNA]</scope>
    <source>
        <strain evidence="8 9">Dugway 5J108-111</strain>
    </source>
</reference>
<protein>
    <submittedName>
        <fullName evidence="8">Dimethylallyltransferase</fullName>
        <ecNumber evidence="8">2.5.1.1</ecNumber>
        <ecNumber evidence="8">2.5.1.10</ecNumber>
        <ecNumber evidence="8">2.5.1.29</ecNumber>
    </submittedName>
</protein>
<dbReference type="GO" id="GO:0004337">
    <property type="term" value="F:(2E,6E)-farnesyl diphosphate synthase activity"/>
    <property type="evidence" value="ECO:0007669"/>
    <property type="project" value="UniProtKB-EC"/>
</dbReference>
<evidence type="ECO:0000313" key="9">
    <source>
        <dbReference type="Proteomes" id="UP000008555"/>
    </source>
</evidence>
<dbReference type="Gene3D" id="1.10.600.10">
    <property type="entry name" value="Farnesyl Diphosphate Synthase"/>
    <property type="match status" value="1"/>
</dbReference>
<dbReference type="HOGENOM" id="CLU_014015_0_1_6"/>
<dbReference type="FunFam" id="1.10.600.10:FF:000001">
    <property type="entry name" value="Geranylgeranyl diphosphate synthase"/>
    <property type="match status" value="1"/>
</dbReference>